<keyword evidence="1" id="KW-1133">Transmembrane helix</keyword>
<sequence length="274" mass="30507">MTHYWWMHWFWITTFYNLQVFVVFGHTILTNLHSNPPTTAVPTIQNLSEISNISIEGIPKIPPINKSPVVLRNITQYARNVSMSRKLNVLPLEVPSRNNNLSELDNSGANLTVISQNVSDSSGNSTGFLENRNFGTVGGSNHSENISYLGEELSYNHSFVQSERIGIEEEDLDIEDSAGNFSAAGITGITLGCIVVVGVICGVSFFVYHNQGFNRPQVLNDRCSNPDSSGYIDDASVRDNSEEMYSLDNDSFLNSLEAMTIQNYWTDTVKHTKL</sequence>
<accession>A0A9N9MQC6</accession>
<feature type="transmembrane region" description="Helical" evidence="1">
    <location>
        <begin position="6"/>
        <end position="29"/>
    </location>
</feature>
<evidence type="ECO:0000256" key="1">
    <source>
        <dbReference type="SAM" id="Phobius"/>
    </source>
</evidence>
<gene>
    <name evidence="2" type="ORF">CEUTPL_LOCUS8526</name>
</gene>
<dbReference type="AlphaFoldDB" id="A0A9N9MQC6"/>
<feature type="transmembrane region" description="Helical" evidence="1">
    <location>
        <begin position="183"/>
        <end position="208"/>
    </location>
</feature>
<dbReference type="OrthoDB" id="8192800at2759"/>
<protein>
    <submittedName>
        <fullName evidence="2">Uncharacterized protein</fullName>
    </submittedName>
</protein>
<proteinExistence type="predicted"/>
<evidence type="ECO:0000313" key="2">
    <source>
        <dbReference type="EMBL" id="CAG9767974.1"/>
    </source>
</evidence>
<organism evidence="2 3">
    <name type="scientific">Ceutorhynchus assimilis</name>
    <name type="common">cabbage seed weevil</name>
    <dbReference type="NCBI Taxonomy" id="467358"/>
    <lineage>
        <taxon>Eukaryota</taxon>
        <taxon>Metazoa</taxon>
        <taxon>Ecdysozoa</taxon>
        <taxon>Arthropoda</taxon>
        <taxon>Hexapoda</taxon>
        <taxon>Insecta</taxon>
        <taxon>Pterygota</taxon>
        <taxon>Neoptera</taxon>
        <taxon>Endopterygota</taxon>
        <taxon>Coleoptera</taxon>
        <taxon>Polyphaga</taxon>
        <taxon>Cucujiformia</taxon>
        <taxon>Curculionidae</taxon>
        <taxon>Ceutorhynchinae</taxon>
        <taxon>Ceutorhynchus</taxon>
    </lineage>
</organism>
<reference evidence="2" key="1">
    <citation type="submission" date="2022-01" db="EMBL/GenBank/DDBJ databases">
        <authorList>
            <person name="King R."/>
        </authorList>
    </citation>
    <scope>NUCLEOTIDE SEQUENCE</scope>
</reference>
<evidence type="ECO:0000313" key="3">
    <source>
        <dbReference type="Proteomes" id="UP001152799"/>
    </source>
</evidence>
<keyword evidence="1" id="KW-0812">Transmembrane</keyword>
<dbReference type="EMBL" id="OU892280">
    <property type="protein sequence ID" value="CAG9767974.1"/>
    <property type="molecule type" value="Genomic_DNA"/>
</dbReference>
<keyword evidence="1" id="KW-0472">Membrane</keyword>
<dbReference type="Proteomes" id="UP001152799">
    <property type="component" value="Chromosome 4"/>
</dbReference>
<keyword evidence="3" id="KW-1185">Reference proteome</keyword>
<name>A0A9N9MQC6_9CUCU</name>